<comment type="caution">
    <text evidence="2">The sequence shown here is derived from an EMBL/GenBank/DDBJ whole genome shotgun (WGS) entry which is preliminary data.</text>
</comment>
<gene>
    <name evidence="2" type="ORF">JM946_25315</name>
</gene>
<protein>
    <submittedName>
        <fullName evidence="2">Uncharacterized protein</fullName>
    </submittedName>
</protein>
<keyword evidence="3" id="KW-1185">Reference proteome</keyword>
<dbReference type="RefSeq" id="WP_203170172.1">
    <property type="nucleotide sequence ID" value="NZ_JAEVLS010000006.1"/>
</dbReference>
<sequence>MIGASRLALLIAAAGLAAGAAQAAEIFRAHYEISVATNGTDSTVRSTFETRPGEAFTLDLPPNQVAMEVRRLAGENYELQVTVKPAKQPQARPLLSRTYQGILGRPLELSTVADAVQVEGAISVVVLNR</sequence>
<dbReference type="Proteomes" id="UP000661077">
    <property type="component" value="Unassembled WGS sequence"/>
</dbReference>
<feature type="signal peptide" evidence="1">
    <location>
        <begin position="1"/>
        <end position="23"/>
    </location>
</feature>
<evidence type="ECO:0000256" key="1">
    <source>
        <dbReference type="SAM" id="SignalP"/>
    </source>
</evidence>
<evidence type="ECO:0000313" key="3">
    <source>
        <dbReference type="Proteomes" id="UP000661077"/>
    </source>
</evidence>
<keyword evidence="1" id="KW-0732">Signal</keyword>
<organism evidence="2 3">
    <name type="scientific">Steroidobacter gossypii</name>
    <dbReference type="NCBI Taxonomy" id="2805490"/>
    <lineage>
        <taxon>Bacteria</taxon>
        <taxon>Pseudomonadati</taxon>
        <taxon>Pseudomonadota</taxon>
        <taxon>Gammaproteobacteria</taxon>
        <taxon>Steroidobacterales</taxon>
        <taxon>Steroidobacteraceae</taxon>
        <taxon>Steroidobacter</taxon>
    </lineage>
</organism>
<feature type="chain" id="PRO_5046936078" evidence="1">
    <location>
        <begin position="24"/>
        <end position="129"/>
    </location>
</feature>
<evidence type="ECO:0000313" key="2">
    <source>
        <dbReference type="EMBL" id="MBM0108065.1"/>
    </source>
</evidence>
<proteinExistence type="predicted"/>
<name>A0ABS1X4B8_9GAMM</name>
<dbReference type="EMBL" id="JAEVLS010000006">
    <property type="protein sequence ID" value="MBM0108065.1"/>
    <property type="molecule type" value="Genomic_DNA"/>
</dbReference>
<accession>A0ABS1X4B8</accession>
<reference evidence="2 3" key="1">
    <citation type="journal article" date="2021" name="Int. J. Syst. Evol. Microbiol.">
        <title>Steroidobacter gossypii sp. nov., isolated from soil of cotton cropping field.</title>
        <authorList>
            <person name="Huang R."/>
            <person name="Yang S."/>
            <person name="Zhen C."/>
            <person name="Liu W."/>
        </authorList>
    </citation>
    <scope>NUCLEOTIDE SEQUENCE [LARGE SCALE GENOMIC DNA]</scope>
    <source>
        <strain evidence="2 3">S1-65</strain>
    </source>
</reference>